<name>A0AAD4L818_9AGAM</name>
<sequence length="273" mass="30975">MGENEKVVFRIFMKTAFKPLQHDLRYLIRYSEQRRGQFPPQSSLMSSYRDQEVENMNRILCEKQEEAHAQGFWPPLPIAIRYDSTDRFTRKDKDNLFAALEHPDRVSRVDLCLKGSHLEEVATVMQVPFLALTHLGLRWEDKPPTVPSGFLGGSAPRLQHLDLEGVFFPSLLTLLSSTGDLIKLSLDDITEDAYISPEAMAACLAALPKLEDLFIGFRLGTSSPDRIRPPPVTRSLVPSPLTFEFYGTSEYLDNLMARLDCPQLEWTSSTLSI</sequence>
<proteinExistence type="predicted"/>
<organism evidence="1 2">
    <name type="scientific">Lactarius akahatsu</name>
    <dbReference type="NCBI Taxonomy" id="416441"/>
    <lineage>
        <taxon>Eukaryota</taxon>
        <taxon>Fungi</taxon>
        <taxon>Dikarya</taxon>
        <taxon>Basidiomycota</taxon>
        <taxon>Agaricomycotina</taxon>
        <taxon>Agaricomycetes</taxon>
        <taxon>Russulales</taxon>
        <taxon>Russulaceae</taxon>
        <taxon>Lactarius</taxon>
    </lineage>
</organism>
<gene>
    <name evidence="1" type="ORF">EDB92DRAFT_1971992</name>
</gene>
<protein>
    <submittedName>
        <fullName evidence="1">Uncharacterized protein</fullName>
    </submittedName>
</protein>
<accession>A0AAD4L818</accession>
<keyword evidence="2" id="KW-1185">Reference proteome</keyword>
<evidence type="ECO:0000313" key="2">
    <source>
        <dbReference type="Proteomes" id="UP001201163"/>
    </source>
</evidence>
<dbReference type="Proteomes" id="UP001201163">
    <property type="component" value="Unassembled WGS sequence"/>
</dbReference>
<evidence type="ECO:0000313" key="1">
    <source>
        <dbReference type="EMBL" id="KAH8980877.1"/>
    </source>
</evidence>
<reference evidence="1" key="1">
    <citation type="submission" date="2022-01" db="EMBL/GenBank/DDBJ databases">
        <title>Comparative genomics reveals a dynamic genome evolution in the ectomycorrhizal milk-cap (Lactarius) mushrooms.</title>
        <authorList>
            <consortium name="DOE Joint Genome Institute"/>
            <person name="Lebreton A."/>
            <person name="Tang N."/>
            <person name="Kuo A."/>
            <person name="LaButti K."/>
            <person name="Drula E."/>
            <person name="Barry K."/>
            <person name="Clum A."/>
            <person name="Lipzen A."/>
            <person name="Mousain D."/>
            <person name="Ng V."/>
            <person name="Wang R."/>
            <person name="Wang X."/>
            <person name="Dai Y."/>
            <person name="Henrissat B."/>
            <person name="Grigoriev I.V."/>
            <person name="Guerin-Laguette A."/>
            <person name="Yu F."/>
            <person name="Martin F.M."/>
        </authorList>
    </citation>
    <scope>NUCLEOTIDE SEQUENCE</scope>
    <source>
        <strain evidence="1">QP</strain>
    </source>
</reference>
<dbReference type="EMBL" id="JAKELL010000127">
    <property type="protein sequence ID" value="KAH8980877.1"/>
    <property type="molecule type" value="Genomic_DNA"/>
</dbReference>
<comment type="caution">
    <text evidence="1">The sequence shown here is derived from an EMBL/GenBank/DDBJ whole genome shotgun (WGS) entry which is preliminary data.</text>
</comment>
<dbReference type="AlphaFoldDB" id="A0AAD4L818"/>